<dbReference type="PANTHER" id="PTHR45888">
    <property type="entry name" value="HL01030P-RELATED"/>
    <property type="match status" value="1"/>
</dbReference>
<evidence type="ECO:0000256" key="8">
    <source>
        <dbReference type="ARBA" id="ARBA00023163"/>
    </source>
</evidence>
<dbReference type="InterPro" id="IPR013087">
    <property type="entry name" value="Znf_C2H2_type"/>
</dbReference>
<evidence type="ECO:0000259" key="12">
    <source>
        <dbReference type="PROSITE" id="PS50016"/>
    </source>
</evidence>
<dbReference type="AlphaFoldDB" id="A0A816LCX7"/>
<sequence>MIDLLPSRVMRAFGSEVSYSDAVSSVNKFNARLLRERRIRLRLPFVDSQTHIIQTPTQNHLWKHPTQRLMPSRHDQVASYARKQWHKKRPNPPSSIAQSQSATTVNGTNEQASDSSPIKNGPANGLIPTLNEDDPRTLVRAGDLGMSDADVHAIATVENPSTSGGRFTGGSSDDSSQSSVPPMTGLVQPQQPHWPQHNTAHNHHHLHSSNYVLDGDDDLDDFDYDDYGGGSGPGTPGGPASPVSATTTRSKRGSSTKRLSQTGARKSGGGSSGSSGMNNNTPPTGNRRQQYTLAELPFVCEFCPARYKTKPGLQYHLAKHKETNTDYRPSPPTPSAADSGGSSSSSNATPTLMKPKYMNPPHDQQQHPMYSNQPPTGGPMPHNNPGGHLLPPGGAPPNMSGSPYQMSQHHPQQPPMYPMPPQSYHQGMPPSASMPLTVAALSGSSPASGVPHYPQQQQQQQQQQQMMHQQRMMMMQQQQMKQYHQQQQQQQLQHQQQQLPKPPNSMATTTGGITTGIQCDFCGGDEQENKTTKLPEQMITCKDCGGSAHPTCLKFTPNMVRQVKTYAWQCMECKTCTECGNSENDSELLFCDDCDRGYHMYCCSPPLSKAPEGDWRCKLCCAQFGELQS</sequence>
<dbReference type="GO" id="GO:0005634">
    <property type="term" value="C:nucleus"/>
    <property type="evidence" value="ECO:0007669"/>
    <property type="project" value="UniProtKB-SubCell"/>
</dbReference>
<feature type="compositionally biased region" description="Low complexity" evidence="11">
    <location>
        <begin position="379"/>
        <end position="411"/>
    </location>
</feature>
<keyword evidence="8" id="KW-0804">Transcription</keyword>
<feature type="compositionally biased region" description="Low complexity" evidence="11">
    <location>
        <begin position="335"/>
        <end position="351"/>
    </location>
</feature>
<organism evidence="13 14">
    <name type="scientific">Rotaria magnacalcarata</name>
    <dbReference type="NCBI Taxonomy" id="392030"/>
    <lineage>
        <taxon>Eukaryota</taxon>
        <taxon>Metazoa</taxon>
        <taxon>Spiralia</taxon>
        <taxon>Gnathifera</taxon>
        <taxon>Rotifera</taxon>
        <taxon>Eurotatoria</taxon>
        <taxon>Bdelloidea</taxon>
        <taxon>Philodinida</taxon>
        <taxon>Philodinidae</taxon>
        <taxon>Rotaria</taxon>
    </lineage>
</organism>
<proteinExistence type="inferred from homology"/>
<feature type="compositionally biased region" description="Polar residues" evidence="11">
    <location>
        <begin position="94"/>
        <end position="118"/>
    </location>
</feature>
<keyword evidence="4" id="KW-0677">Repeat</keyword>
<dbReference type="Pfam" id="PF14051">
    <property type="entry name" value="DPF1-3_N"/>
    <property type="match status" value="1"/>
</dbReference>
<dbReference type="GO" id="GO:0008270">
    <property type="term" value="F:zinc ion binding"/>
    <property type="evidence" value="ECO:0007669"/>
    <property type="project" value="UniProtKB-KW"/>
</dbReference>
<dbReference type="InterPro" id="IPR011011">
    <property type="entry name" value="Znf_FYVE_PHD"/>
</dbReference>
<evidence type="ECO:0000256" key="7">
    <source>
        <dbReference type="ARBA" id="ARBA00023015"/>
    </source>
</evidence>
<feature type="region of interest" description="Disordered" evidence="11">
    <location>
        <begin position="322"/>
        <end position="510"/>
    </location>
</feature>
<dbReference type="SMART" id="SM00249">
    <property type="entry name" value="PHD"/>
    <property type="match status" value="2"/>
</dbReference>
<keyword evidence="7" id="KW-0805">Transcription regulation</keyword>
<comment type="subcellular location">
    <subcellularLocation>
        <location evidence="1">Nucleus</location>
    </subcellularLocation>
</comment>
<gene>
    <name evidence="13" type="ORF">WKI299_LOCUS1170</name>
</gene>
<feature type="compositionally biased region" description="Low complexity" evidence="11">
    <location>
        <begin position="455"/>
        <end position="498"/>
    </location>
</feature>
<dbReference type="InterPro" id="IPR019787">
    <property type="entry name" value="Znf_PHD-finger"/>
</dbReference>
<evidence type="ECO:0000256" key="11">
    <source>
        <dbReference type="SAM" id="MobiDB-lite"/>
    </source>
</evidence>
<evidence type="ECO:0000313" key="13">
    <source>
        <dbReference type="EMBL" id="CAF1934567.1"/>
    </source>
</evidence>
<keyword evidence="9" id="KW-0539">Nucleus</keyword>
<dbReference type="InterPro" id="IPR013083">
    <property type="entry name" value="Znf_RING/FYVE/PHD"/>
</dbReference>
<dbReference type="EMBL" id="CAJNRF010000065">
    <property type="protein sequence ID" value="CAF1934567.1"/>
    <property type="molecule type" value="Genomic_DNA"/>
</dbReference>
<name>A0A816LCX7_9BILA</name>
<evidence type="ECO:0000256" key="1">
    <source>
        <dbReference type="ARBA" id="ARBA00004123"/>
    </source>
</evidence>
<dbReference type="CDD" id="cd15530">
    <property type="entry name" value="PHD2_d4"/>
    <property type="match status" value="1"/>
</dbReference>
<evidence type="ECO:0000256" key="10">
    <source>
        <dbReference type="PROSITE-ProRule" id="PRU00146"/>
    </source>
</evidence>
<feature type="compositionally biased region" description="Polar residues" evidence="11">
    <location>
        <begin position="362"/>
        <end position="373"/>
    </location>
</feature>
<feature type="domain" description="PHD-type" evidence="12">
    <location>
        <begin position="516"/>
        <end position="576"/>
    </location>
</feature>
<keyword evidence="5 10" id="KW-0863">Zinc-finger</keyword>
<dbReference type="SMART" id="SM00355">
    <property type="entry name" value="ZnF_C2H2"/>
    <property type="match status" value="1"/>
</dbReference>
<evidence type="ECO:0000256" key="9">
    <source>
        <dbReference type="ARBA" id="ARBA00023242"/>
    </source>
</evidence>
<evidence type="ECO:0000256" key="4">
    <source>
        <dbReference type="ARBA" id="ARBA00022737"/>
    </source>
</evidence>
<feature type="region of interest" description="Disordered" evidence="11">
    <location>
        <begin position="57"/>
        <end position="137"/>
    </location>
</feature>
<feature type="region of interest" description="Disordered" evidence="11">
    <location>
        <begin position="156"/>
        <end position="203"/>
    </location>
</feature>
<dbReference type="Pfam" id="PF00628">
    <property type="entry name" value="PHD"/>
    <property type="match status" value="2"/>
</dbReference>
<feature type="compositionally biased region" description="Pro residues" evidence="11">
    <location>
        <begin position="412"/>
        <end position="421"/>
    </location>
</feature>
<evidence type="ECO:0000256" key="6">
    <source>
        <dbReference type="ARBA" id="ARBA00022833"/>
    </source>
</evidence>
<dbReference type="InterPro" id="IPR001965">
    <property type="entry name" value="Znf_PHD"/>
</dbReference>
<dbReference type="PROSITE" id="PS00028">
    <property type="entry name" value="ZINC_FINGER_C2H2_1"/>
    <property type="match status" value="1"/>
</dbReference>
<dbReference type="FunFam" id="3.30.40.10:FF:000005">
    <property type="entry name" value="zinc finger protein isoform X1"/>
    <property type="match status" value="1"/>
</dbReference>
<dbReference type="InterPro" id="IPR025750">
    <property type="entry name" value="DPF1-3_N"/>
</dbReference>
<feature type="compositionally biased region" description="Low complexity" evidence="11">
    <location>
        <begin position="161"/>
        <end position="179"/>
    </location>
</feature>
<feature type="domain" description="PHD-type" evidence="12">
    <location>
        <begin position="573"/>
        <end position="623"/>
    </location>
</feature>
<dbReference type="Proteomes" id="UP000663856">
    <property type="component" value="Unassembled WGS sequence"/>
</dbReference>
<keyword evidence="3" id="KW-0479">Metal-binding</keyword>
<feature type="compositionally biased region" description="Polar residues" evidence="11">
    <location>
        <begin position="277"/>
        <end position="287"/>
    </location>
</feature>
<reference evidence="13" key="1">
    <citation type="submission" date="2021-02" db="EMBL/GenBank/DDBJ databases">
        <authorList>
            <person name="Nowell W R."/>
        </authorList>
    </citation>
    <scope>NUCLEOTIDE SEQUENCE</scope>
</reference>
<feature type="compositionally biased region" description="Gly residues" evidence="11">
    <location>
        <begin position="227"/>
        <end position="237"/>
    </location>
</feature>
<evidence type="ECO:0000256" key="2">
    <source>
        <dbReference type="ARBA" id="ARBA00010539"/>
    </source>
</evidence>
<comment type="similarity">
    <text evidence="2">Belongs to the requiem/DPF family.</text>
</comment>
<feature type="region of interest" description="Disordered" evidence="11">
    <location>
        <begin position="222"/>
        <end position="287"/>
    </location>
</feature>
<keyword evidence="6" id="KW-0862">Zinc</keyword>
<evidence type="ECO:0000313" key="14">
    <source>
        <dbReference type="Proteomes" id="UP000663856"/>
    </source>
</evidence>
<protein>
    <recommendedName>
        <fullName evidence="12">PHD-type domain-containing protein</fullName>
    </recommendedName>
</protein>
<dbReference type="SUPFAM" id="SSF57903">
    <property type="entry name" value="FYVE/PHD zinc finger"/>
    <property type="match status" value="2"/>
</dbReference>
<dbReference type="PANTHER" id="PTHR45888:SF5">
    <property type="entry name" value="D4, ISOFORM A"/>
    <property type="match status" value="1"/>
</dbReference>
<accession>A0A816LCX7</accession>
<dbReference type="PROSITE" id="PS50016">
    <property type="entry name" value="ZF_PHD_2"/>
    <property type="match status" value="2"/>
</dbReference>
<dbReference type="Gene3D" id="3.30.40.10">
    <property type="entry name" value="Zinc/RING finger domain, C3HC4 (zinc finger)"/>
    <property type="match status" value="1"/>
</dbReference>
<comment type="caution">
    <text evidence="13">The sequence shown here is derived from an EMBL/GenBank/DDBJ whole genome shotgun (WGS) entry which is preliminary data.</text>
</comment>
<evidence type="ECO:0000256" key="3">
    <source>
        <dbReference type="ARBA" id="ARBA00022723"/>
    </source>
</evidence>
<evidence type="ECO:0000256" key="5">
    <source>
        <dbReference type="ARBA" id="ARBA00022771"/>
    </source>
</evidence>